<keyword evidence="3" id="KW-0442">Lipid degradation</keyword>
<evidence type="ECO:0000256" key="2">
    <source>
        <dbReference type="ARBA" id="ARBA00022801"/>
    </source>
</evidence>
<dbReference type="InterPro" id="IPR035669">
    <property type="entry name" value="SGNH_plant_lipase-like"/>
</dbReference>
<feature type="chain" id="PRO_5013807953" evidence="4">
    <location>
        <begin position="26"/>
        <end position="374"/>
    </location>
</feature>
<protein>
    <submittedName>
        <fullName evidence="5">Uncharacterized protein</fullName>
    </submittedName>
</protein>
<evidence type="ECO:0000256" key="3">
    <source>
        <dbReference type="ARBA" id="ARBA00022963"/>
    </source>
</evidence>
<dbReference type="SUPFAM" id="SSF52266">
    <property type="entry name" value="SGNH hydrolase"/>
    <property type="match status" value="1"/>
</dbReference>
<name>A0A2G5F432_AQUCA</name>
<gene>
    <name evidence="5" type="ORF">AQUCO_00200620v1</name>
</gene>
<comment type="similarity">
    <text evidence="1">Belongs to the 'GDSL' lipolytic enzyme family.</text>
</comment>
<feature type="signal peptide" evidence="4">
    <location>
        <begin position="1"/>
        <end position="25"/>
    </location>
</feature>
<dbReference type="InterPro" id="IPR036514">
    <property type="entry name" value="SGNH_hydro_sf"/>
</dbReference>
<evidence type="ECO:0000256" key="1">
    <source>
        <dbReference type="ARBA" id="ARBA00008668"/>
    </source>
</evidence>
<dbReference type="PANTHER" id="PTHR45648">
    <property type="entry name" value="GDSL LIPASE/ACYLHYDROLASE FAMILY PROTEIN (AFU_ORTHOLOGUE AFUA_4G14700)"/>
    <property type="match status" value="1"/>
</dbReference>
<reference evidence="5 6" key="1">
    <citation type="submission" date="2017-09" db="EMBL/GenBank/DDBJ databases">
        <title>WGS assembly of Aquilegia coerulea Goldsmith.</title>
        <authorList>
            <person name="Hodges S."/>
            <person name="Kramer E."/>
            <person name="Nordborg M."/>
            <person name="Tomkins J."/>
            <person name="Borevitz J."/>
            <person name="Derieg N."/>
            <person name="Yan J."/>
            <person name="Mihaltcheva S."/>
            <person name="Hayes R.D."/>
            <person name="Rokhsar D."/>
        </authorList>
    </citation>
    <scope>NUCLEOTIDE SEQUENCE [LARGE SCALE GENOMIC DNA]</scope>
    <source>
        <strain evidence="6">cv. Goldsmith</strain>
    </source>
</reference>
<keyword evidence="4" id="KW-0732">Signal</keyword>
<evidence type="ECO:0000313" key="6">
    <source>
        <dbReference type="Proteomes" id="UP000230069"/>
    </source>
</evidence>
<accession>A0A2G5F432</accession>
<dbReference type="Gene3D" id="3.40.50.1110">
    <property type="entry name" value="SGNH hydrolase"/>
    <property type="match status" value="1"/>
</dbReference>
<evidence type="ECO:0000313" key="5">
    <source>
        <dbReference type="EMBL" id="PIA62716.1"/>
    </source>
</evidence>
<keyword evidence="3" id="KW-0443">Lipid metabolism</keyword>
<dbReference type="Pfam" id="PF00657">
    <property type="entry name" value="Lipase_GDSL"/>
    <property type="match status" value="1"/>
</dbReference>
<dbReference type="GO" id="GO:0016042">
    <property type="term" value="P:lipid catabolic process"/>
    <property type="evidence" value="ECO:0007669"/>
    <property type="project" value="UniProtKB-KW"/>
</dbReference>
<dbReference type="Proteomes" id="UP000230069">
    <property type="component" value="Unassembled WGS sequence"/>
</dbReference>
<organism evidence="5 6">
    <name type="scientific">Aquilegia coerulea</name>
    <name type="common">Rocky mountain columbine</name>
    <dbReference type="NCBI Taxonomy" id="218851"/>
    <lineage>
        <taxon>Eukaryota</taxon>
        <taxon>Viridiplantae</taxon>
        <taxon>Streptophyta</taxon>
        <taxon>Embryophyta</taxon>
        <taxon>Tracheophyta</taxon>
        <taxon>Spermatophyta</taxon>
        <taxon>Magnoliopsida</taxon>
        <taxon>Ranunculales</taxon>
        <taxon>Ranunculaceae</taxon>
        <taxon>Thalictroideae</taxon>
        <taxon>Aquilegia</taxon>
    </lineage>
</organism>
<dbReference type="EMBL" id="KZ305019">
    <property type="protein sequence ID" value="PIA62716.1"/>
    <property type="molecule type" value="Genomic_DNA"/>
</dbReference>
<dbReference type="InterPro" id="IPR001087">
    <property type="entry name" value="GDSL"/>
</dbReference>
<dbReference type="PANTHER" id="PTHR45648:SF8">
    <property type="entry name" value="ZINC FINGER PROTEIN"/>
    <property type="match status" value="1"/>
</dbReference>
<evidence type="ECO:0000256" key="4">
    <source>
        <dbReference type="SAM" id="SignalP"/>
    </source>
</evidence>
<dbReference type="FunCoup" id="A0A2G5F432">
    <property type="interactions" value="67"/>
</dbReference>
<dbReference type="InterPro" id="IPR051058">
    <property type="entry name" value="GDSL_Est/Lipase"/>
</dbReference>
<dbReference type="OrthoDB" id="1600564at2759"/>
<dbReference type="InParanoid" id="A0A2G5F432"/>
<keyword evidence="6" id="KW-1185">Reference proteome</keyword>
<dbReference type="CDD" id="cd01837">
    <property type="entry name" value="SGNH_plant_lipase_like"/>
    <property type="match status" value="1"/>
</dbReference>
<sequence>MESIINTKILVVMTILALSTGLGSCKIVQFIFGDSLSDVGNNKYLSKSLANANLPWYGIDFGNGMPNGRFTNGRTVADIIGDKMGLPRPPAFLDPSLTEDIILENGVNYASGGGGILNDTGNLFIQKFSLDKQIELFQGTQELIRSKIGAKAAEKFFNGSNYVVALGSNDFINNYLLPVYRDSWTYTDSSFVAYLMDTLGGQLKLLYNLGARQVTVFGLGPMGCIPLQRVLSTTGDCQEKTNNLALSFNRAGQKLVNDLSKSLKNSSIKFGDAYEVVAGVINDPAKFGFNNSDSPCCSFGQIRPALTCIPASTLCEDRSKYVFWDEYHPSDKANEMIANEIIRKLGFLYVNGTNTPPPAPAPTHAHAHAPSPGS</sequence>
<dbReference type="GO" id="GO:0016788">
    <property type="term" value="F:hydrolase activity, acting on ester bonds"/>
    <property type="evidence" value="ECO:0007669"/>
    <property type="project" value="InterPro"/>
</dbReference>
<proteinExistence type="inferred from homology"/>
<keyword evidence="2" id="KW-0378">Hydrolase</keyword>
<dbReference type="AlphaFoldDB" id="A0A2G5F432"/>
<dbReference type="STRING" id="218851.A0A2G5F432"/>